<dbReference type="EMBL" id="JH711576">
    <property type="protein sequence ID" value="EIW83206.1"/>
    <property type="molecule type" value="Genomic_DNA"/>
</dbReference>
<keyword evidence="3" id="KW-1185">Reference proteome</keyword>
<proteinExistence type="predicted"/>
<name>A0A5M3MVP9_CONPW</name>
<evidence type="ECO:0000256" key="1">
    <source>
        <dbReference type="SAM" id="MobiDB-lite"/>
    </source>
</evidence>
<feature type="region of interest" description="Disordered" evidence="1">
    <location>
        <begin position="184"/>
        <end position="204"/>
    </location>
</feature>
<evidence type="ECO:0000313" key="2">
    <source>
        <dbReference type="EMBL" id="EIW83206.1"/>
    </source>
</evidence>
<protein>
    <submittedName>
        <fullName evidence="2">Uncharacterized protein</fullName>
    </submittedName>
</protein>
<accession>A0A5M3MVP9</accession>
<dbReference type="InterPro" id="IPR016181">
    <property type="entry name" value="Acyl_CoA_acyltransferase"/>
</dbReference>
<dbReference type="KEGG" id="cput:CONPUDRAFT_152242"/>
<dbReference type="OrthoDB" id="61870at2759"/>
<dbReference type="SUPFAM" id="SSF55729">
    <property type="entry name" value="Acyl-CoA N-acyltransferases (Nat)"/>
    <property type="match status" value="1"/>
</dbReference>
<sequence>MTGPPLHLEDVDISSEASASLLIQVLSDEKHALPESLSVLGSIVNSFDRTRPLSVDNHPTVQAWCTESLANLQAQISDGVSARPLFSVFTFEPSTQQFRYFCSAEVAPGDKSKFPTPDENTHVAGAFRALRALADAHYPRFHVLKPNNSDDPPQIVIGAVHEKWRTATEPIILSRNPCPRYLLSPDNAKRSRSNTNPQLHPQSSPTLYEQDWIVSQMLEHDIPTVSSTSHIPRSATYLRSRFPYSVCLRDPSGPVAVSSSGADAEADADPTKRRAIAWALIHSDGGVGTLYVDTRYRGRRLGKRVVSELGRMLDPGAVTTTTSGCPLADGDPGGGAAGWVWAETMQSNAKGQAFFDSLGSEGWERAWTCDWVRIGRVEQE</sequence>
<evidence type="ECO:0000313" key="3">
    <source>
        <dbReference type="Proteomes" id="UP000053558"/>
    </source>
</evidence>
<dbReference type="AlphaFoldDB" id="A0A5M3MVP9"/>
<feature type="compositionally biased region" description="Polar residues" evidence="1">
    <location>
        <begin position="193"/>
        <end position="204"/>
    </location>
</feature>
<dbReference type="OMA" id="WCTESLA"/>
<dbReference type="Gene3D" id="3.40.630.30">
    <property type="match status" value="1"/>
</dbReference>
<dbReference type="RefSeq" id="XP_007767031.1">
    <property type="nucleotide sequence ID" value="XM_007768841.1"/>
</dbReference>
<dbReference type="GeneID" id="19202969"/>
<dbReference type="Proteomes" id="UP000053558">
    <property type="component" value="Unassembled WGS sequence"/>
</dbReference>
<organism evidence="2 3">
    <name type="scientific">Coniophora puteana (strain RWD-64-598)</name>
    <name type="common">Brown rot fungus</name>
    <dbReference type="NCBI Taxonomy" id="741705"/>
    <lineage>
        <taxon>Eukaryota</taxon>
        <taxon>Fungi</taxon>
        <taxon>Dikarya</taxon>
        <taxon>Basidiomycota</taxon>
        <taxon>Agaricomycotina</taxon>
        <taxon>Agaricomycetes</taxon>
        <taxon>Agaricomycetidae</taxon>
        <taxon>Boletales</taxon>
        <taxon>Coniophorineae</taxon>
        <taxon>Coniophoraceae</taxon>
        <taxon>Coniophora</taxon>
    </lineage>
</organism>
<gene>
    <name evidence="2" type="ORF">CONPUDRAFT_152242</name>
</gene>
<reference evidence="3" key="1">
    <citation type="journal article" date="2012" name="Science">
        <title>The Paleozoic origin of enzymatic lignin decomposition reconstructed from 31 fungal genomes.</title>
        <authorList>
            <person name="Floudas D."/>
            <person name="Binder M."/>
            <person name="Riley R."/>
            <person name="Barry K."/>
            <person name="Blanchette R.A."/>
            <person name="Henrissat B."/>
            <person name="Martinez A.T."/>
            <person name="Otillar R."/>
            <person name="Spatafora J.W."/>
            <person name="Yadav J.S."/>
            <person name="Aerts A."/>
            <person name="Benoit I."/>
            <person name="Boyd A."/>
            <person name="Carlson A."/>
            <person name="Copeland A."/>
            <person name="Coutinho P.M."/>
            <person name="de Vries R.P."/>
            <person name="Ferreira P."/>
            <person name="Findley K."/>
            <person name="Foster B."/>
            <person name="Gaskell J."/>
            <person name="Glotzer D."/>
            <person name="Gorecki P."/>
            <person name="Heitman J."/>
            <person name="Hesse C."/>
            <person name="Hori C."/>
            <person name="Igarashi K."/>
            <person name="Jurgens J.A."/>
            <person name="Kallen N."/>
            <person name="Kersten P."/>
            <person name="Kohler A."/>
            <person name="Kuees U."/>
            <person name="Kumar T.K.A."/>
            <person name="Kuo A."/>
            <person name="LaButti K."/>
            <person name="Larrondo L.F."/>
            <person name="Lindquist E."/>
            <person name="Ling A."/>
            <person name="Lombard V."/>
            <person name="Lucas S."/>
            <person name="Lundell T."/>
            <person name="Martin R."/>
            <person name="McLaughlin D.J."/>
            <person name="Morgenstern I."/>
            <person name="Morin E."/>
            <person name="Murat C."/>
            <person name="Nagy L.G."/>
            <person name="Nolan M."/>
            <person name="Ohm R.A."/>
            <person name="Patyshakuliyeva A."/>
            <person name="Rokas A."/>
            <person name="Ruiz-Duenas F.J."/>
            <person name="Sabat G."/>
            <person name="Salamov A."/>
            <person name="Samejima M."/>
            <person name="Schmutz J."/>
            <person name="Slot J.C."/>
            <person name="St John F."/>
            <person name="Stenlid J."/>
            <person name="Sun H."/>
            <person name="Sun S."/>
            <person name="Syed K."/>
            <person name="Tsang A."/>
            <person name="Wiebenga A."/>
            <person name="Young D."/>
            <person name="Pisabarro A."/>
            <person name="Eastwood D.C."/>
            <person name="Martin F."/>
            <person name="Cullen D."/>
            <person name="Grigoriev I.V."/>
            <person name="Hibbett D.S."/>
        </authorList>
    </citation>
    <scope>NUCLEOTIDE SEQUENCE [LARGE SCALE GENOMIC DNA]</scope>
    <source>
        <strain evidence="3">RWD-64-598 SS2</strain>
    </source>
</reference>
<comment type="caution">
    <text evidence="2">The sequence shown here is derived from an EMBL/GenBank/DDBJ whole genome shotgun (WGS) entry which is preliminary data.</text>
</comment>